<dbReference type="OrthoDB" id="8481830at2"/>
<organism evidence="2 3">
    <name type="scientific">Phreatobacter aquaticus</name>
    <dbReference type="NCBI Taxonomy" id="2570229"/>
    <lineage>
        <taxon>Bacteria</taxon>
        <taxon>Pseudomonadati</taxon>
        <taxon>Pseudomonadota</taxon>
        <taxon>Alphaproteobacteria</taxon>
        <taxon>Hyphomicrobiales</taxon>
        <taxon>Phreatobacteraceae</taxon>
        <taxon>Phreatobacter</taxon>
    </lineage>
</organism>
<dbReference type="EMBL" id="CP039865">
    <property type="protein sequence ID" value="QCK88056.1"/>
    <property type="molecule type" value="Genomic_DNA"/>
</dbReference>
<feature type="transmembrane region" description="Helical" evidence="1">
    <location>
        <begin position="32"/>
        <end position="55"/>
    </location>
</feature>
<sequence>MTSTNPTVLITEPFAAQSFSAVRQTAADSHTLALIASSLVAATIIAFLAMVLTAWPAKASEPIRMAALPSALIQSETAMAAPARPAPLAGNIQTASLSSTPMPLAVNCADELAAIETELNRTLAKAEALDGQDMALQCPAFRSHMAALSTATALASRCMSGDARRLKVGFLRQSAAEWRGVVANGCR</sequence>
<dbReference type="KEGG" id="paqt:E8L99_20995"/>
<accession>A0A4D7QR33</accession>
<evidence type="ECO:0000313" key="2">
    <source>
        <dbReference type="EMBL" id="QCK88056.1"/>
    </source>
</evidence>
<proteinExistence type="predicted"/>
<keyword evidence="1" id="KW-0812">Transmembrane</keyword>
<dbReference type="AlphaFoldDB" id="A0A4D7QR33"/>
<evidence type="ECO:0000256" key="1">
    <source>
        <dbReference type="SAM" id="Phobius"/>
    </source>
</evidence>
<gene>
    <name evidence="2" type="ORF">E8L99_20995</name>
</gene>
<name>A0A4D7QR33_9HYPH</name>
<keyword evidence="1" id="KW-0472">Membrane</keyword>
<dbReference type="Proteomes" id="UP000298588">
    <property type="component" value="Chromosome"/>
</dbReference>
<keyword evidence="1" id="KW-1133">Transmembrane helix</keyword>
<keyword evidence="3" id="KW-1185">Reference proteome</keyword>
<dbReference type="RefSeq" id="WP_137101384.1">
    <property type="nucleotide sequence ID" value="NZ_CP039865.1"/>
</dbReference>
<reference evidence="2 3" key="1">
    <citation type="submission" date="2019-04" db="EMBL/GenBank/DDBJ databases">
        <title>Phreatobacter aquaticus sp. nov.</title>
        <authorList>
            <person name="Choi A."/>
            <person name="Baek K."/>
        </authorList>
    </citation>
    <scope>NUCLEOTIDE SEQUENCE [LARGE SCALE GENOMIC DNA]</scope>
    <source>
        <strain evidence="2 3">NMCR1094</strain>
    </source>
</reference>
<protein>
    <submittedName>
        <fullName evidence="2">Uncharacterized protein</fullName>
    </submittedName>
</protein>
<evidence type="ECO:0000313" key="3">
    <source>
        <dbReference type="Proteomes" id="UP000298588"/>
    </source>
</evidence>